<feature type="transmembrane region" description="Helical" evidence="5">
    <location>
        <begin position="167"/>
        <end position="189"/>
    </location>
</feature>
<feature type="domain" description="Major facilitator superfamily (MFS) profile" evidence="6">
    <location>
        <begin position="40"/>
        <end position="440"/>
    </location>
</feature>
<reference evidence="7 8" key="1">
    <citation type="submission" date="2017-08" db="EMBL/GenBank/DDBJ databases">
        <title>Infants hospitalized years apart are colonized by the same room-sourced microbial strains.</title>
        <authorList>
            <person name="Brooks B."/>
            <person name="Olm M.R."/>
            <person name="Firek B.A."/>
            <person name="Baker R."/>
            <person name="Thomas B.C."/>
            <person name="Morowitz M.J."/>
            <person name="Banfield J.F."/>
        </authorList>
    </citation>
    <scope>NUCLEOTIDE SEQUENCE [LARGE SCALE GENOMIC DNA]</scope>
    <source>
        <strain evidence="7">S2_005_002_R2_33</strain>
    </source>
</reference>
<protein>
    <submittedName>
        <fullName evidence="7">MFS transporter</fullName>
    </submittedName>
</protein>
<dbReference type="Pfam" id="PF07690">
    <property type="entry name" value="MFS_1"/>
    <property type="match status" value="1"/>
</dbReference>
<feature type="transmembrane region" description="Helical" evidence="5">
    <location>
        <begin position="36"/>
        <end position="53"/>
    </location>
</feature>
<dbReference type="CDD" id="cd17319">
    <property type="entry name" value="MFS_ExuT_GudP_like"/>
    <property type="match status" value="1"/>
</dbReference>
<dbReference type="Gene3D" id="1.20.1250.20">
    <property type="entry name" value="MFS general substrate transporter like domains"/>
    <property type="match status" value="2"/>
</dbReference>
<organism evidence="7 8">
    <name type="scientific">Novosphingobium pentaromativorans</name>
    <dbReference type="NCBI Taxonomy" id="205844"/>
    <lineage>
        <taxon>Bacteria</taxon>
        <taxon>Pseudomonadati</taxon>
        <taxon>Pseudomonadota</taxon>
        <taxon>Alphaproteobacteria</taxon>
        <taxon>Sphingomonadales</taxon>
        <taxon>Sphingomonadaceae</taxon>
        <taxon>Novosphingobium</taxon>
    </lineage>
</organism>
<feature type="transmembrane region" description="Helical" evidence="5">
    <location>
        <begin position="348"/>
        <end position="370"/>
    </location>
</feature>
<dbReference type="InterPro" id="IPR011701">
    <property type="entry name" value="MFS"/>
</dbReference>
<feature type="transmembrane region" description="Helical" evidence="5">
    <location>
        <begin position="323"/>
        <end position="342"/>
    </location>
</feature>
<dbReference type="InterPro" id="IPR036259">
    <property type="entry name" value="MFS_trans_sf"/>
</dbReference>
<proteinExistence type="predicted"/>
<evidence type="ECO:0000259" key="6">
    <source>
        <dbReference type="PROSITE" id="PS50850"/>
    </source>
</evidence>
<keyword evidence="2 5" id="KW-0812">Transmembrane</keyword>
<comment type="subcellular location">
    <subcellularLocation>
        <location evidence="1">Membrane</location>
        <topology evidence="1">Multi-pass membrane protein</topology>
    </subcellularLocation>
</comment>
<dbReference type="SUPFAM" id="SSF103473">
    <property type="entry name" value="MFS general substrate transporter"/>
    <property type="match status" value="1"/>
</dbReference>
<feature type="transmembrane region" description="Helical" evidence="5">
    <location>
        <begin position="382"/>
        <end position="408"/>
    </location>
</feature>
<gene>
    <name evidence="7" type="ORF">DI555_02430</name>
</gene>
<feature type="transmembrane region" description="Helical" evidence="5">
    <location>
        <begin position="195"/>
        <end position="214"/>
    </location>
</feature>
<keyword evidence="4 5" id="KW-0472">Membrane</keyword>
<dbReference type="GO" id="GO:0015134">
    <property type="term" value="F:hexuronate transmembrane transporter activity"/>
    <property type="evidence" value="ECO:0007669"/>
    <property type="project" value="TreeGrafter"/>
</dbReference>
<evidence type="ECO:0000313" key="8">
    <source>
        <dbReference type="Proteomes" id="UP000249082"/>
    </source>
</evidence>
<dbReference type="PANTHER" id="PTHR11662">
    <property type="entry name" value="SOLUTE CARRIER FAMILY 17"/>
    <property type="match status" value="1"/>
</dbReference>
<evidence type="ECO:0000256" key="5">
    <source>
        <dbReference type="SAM" id="Phobius"/>
    </source>
</evidence>
<sequence>MNAGAKEIGSGAIEGGEIAGASTVDRAGLHPTAGRYRWVIVALLFAATAINYVDRQMIGVLKPTLEAEFHWTESDFAEIVFWFQLAYAIGYLSFGKVVDVLGARLGYAIALVIWTVSHMAHGFASGVTSFAAARFGLGIGESGNFPAGIRAVTDWFPQKERAFAIGLFNAGANVGAILTPLIVPLLVLWFDWRMAFFVTGIFGIVWLAAWWAMYRHPTQHGRVTRGELDWIQQDPADPVEKIGWARLLTVKETWAYALGKFLIDPIWWFFLFWLPGYLFERYDLDLKTFGLPLAGIYLISDLGSVGGGWLSSKLIKAGKTPNFARKITMLICAFCVLPIWFAQSIDSVWSAVLVIGLATAAHQAFSANLYTLPSDVFPRGAVGSVVGIGGTVGAFGGMGMALFAGYILDATHSYEVLFAICASAYLLALAVVHLLSPKLAPAKV</sequence>
<evidence type="ECO:0000256" key="3">
    <source>
        <dbReference type="ARBA" id="ARBA00022989"/>
    </source>
</evidence>
<accession>A0A2W5NTU7</accession>
<keyword evidence="3 5" id="KW-1133">Transmembrane helix</keyword>
<dbReference type="EMBL" id="QFPX01000002">
    <property type="protein sequence ID" value="PZQ57001.1"/>
    <property type="molecule type" value="Genomic_DNA"/>
</dbReference>
<name>A0A2W5NTU7_9SPHN</name>
<dbReference type="PANTHER" id="PTHR11662:SF285">
    <property type="entry name" value="HEXURONATE TRANSPORTER"/>
    <property type="match status" value="1"/>
</dbReference>
<dbReference type="InterPro" id="IPR020846">
    <property type="entry name" value="MFS_dom"/>
</dbReference>
<comment type="caution">
    <text evidence="7">The sequence shown here is derived from an EMBL/GenBank/DDBJ whole genome shotgun (WGS) entry which is preliminary data.</text>
</comment>
<dbReference type="GO" id="GO:0016020">
    <property type="term" value="C:membrane"/>
    <property type="evidence" value="ECO:0007669"/>
    <property type="project" value="UniProtKB-SubCell"/>
</dbReference>
<feature type="transmembrane region" description="Helical" evidence="5">
    <location>
        <begin position="294"/>
        <end position="311"/>
    </location>
</feature>
<evidence type="ECO:0000256" key="1">
    <source>
        <dbReference type="ARBA" id="ARBA00004141"/>
    </source>
</evidence>
<dbReference type="AlphaFoldDB" id="A0A2W5NTU7"/>
<feature type="transmembrane region" description="Helical" evidence="5">
    <location>
        <begin position="254"/>
        <end position="274"/>
    </location>
</feature>
<dbReference type="Proteomes" id="UP000249082">
    <property type="component" value="Unassembled WGS sequence"/>
</dbReference>
<dbReference type="InterPro" id="IPR050382">
    <property type="entry name" value="MFS_Na/Anion_cotransporter"/>
</dbReference>
<feature type="transmembrane region" description="Helical" evidence="5">
    <location>
        <begin position="414"/>
        <end position="435"/>
    </location>
</feature>
<dbReference type="PROSITE" id="PS50850">
    <property type="entry name" value="MFS"/>
    <property type="match status" value="1"/>
</dbReference>
<evidence type="ECO:0000256" key="4">
    <source>
        <dbReference type="ARBA" id="ARBA00023136"/>
    </source>
</evidence>
<evidence type="ECO:0000313" key="7">
    <source>
        <dbReference type="EMBL" id="PZQ57001.1"/>
    </source>
</evidence>
<evidence type="ECO:0000256" key="2">
    <source>
        <dbReference type="ARBA" id="ARBA00022692"/>
    </source>
</evidence>